<dbReference type="PIRSF" id="PIRSF018957">
    <property type="entry name" value="UCP018957"/>
    <property type="match status" value="1"/>
</dbReference>
<sequence length="195" mass="23021">MIKQPIVPVALKEWAVNIEALANGTQILLMRKGGIHEETKEFQLKEEIFYLFPTYLHQKKELLKSEFQSMIDETLKQFDEKKKLVDIQYLAAVVEDIQLQDENLIEKLLPYHIWSKNFAETKLHWKKQSPLHVLLVRVYRLEQPIHISLKDEYNGCKSWVFIEEKLPQTNAIPVLTDEEFAKQVKIIHEILENGE</sequence>
<dbReference type="Pfam" id="PF08819">
    <property type="entry name" value="DUF1802"/>
    <property type="match status" value="1"/>
</dbReference>
<keyword evidence="2" id="KW-1185">Reference proteome</keyword>
<dbReference type="Proteomes" id="UP000295788">
    <property type="component" value="Unassembled WGS sequence"/>
</dbReference>
<reference evidence="1 2" key="1">
    <citation type="submission" date="2019-03" db="EMBL/GenBank/DDBJ databases">
        <title>Genomic Encyclopedia of Type Strains, Phase IV (KMG-IV): sequencing the most valuable type-strain genomes for metagenomic binning, comparative biology and taxonomic classification.</title>
        <authorList>
            <person name="Goeker M."/>
        </authorList>
    </citation>
    <scope>NUCLEOTIDE SEQUENCE [LARGE SCALE GENOMIC DNA]</scope>
    <source>
        <strain evidence="1 2">DSM 23802</strain>
    </source>
</reference>
<comment type="caution">
    <text evidence="1">The sequence shown here is derived from an EMBL/GenBank/DDBJ whole genome shotgun (WGS) entry which is preliminary data.</text>
</comment>
<name>A0A4V2URY8_9BACI</name>
<proteinExistence type="predicted"/>
<evidence type="ECO:0000313" key="2">
    <source>
        <dbReference type="Proteomes" id="UP000295788"/>
    </source>
</evidence>
<dbReference type="OrthoDB" id="9808776at2"/>
<organism evidence="1 2">
    <name type="scientific">Tepidibacillus fermentans</name>
    <dbReference type="NCBI Taxonomy" id="1281767"/>
    <lineage>
        <taxon>Bacteria</taxon>
        <taxon>Bacillati</taxon>
        <taxon>Bacillota</taxon>
        <taxon>Bacilli</taxon>
        <taxon>Bacillales</taxon>
        <taxon>Bacillaceae</taxon>
        <taxon>Tepidibacillus</taxon>
    </lineage>
</organism>
<dbReference type="InterPro" id="IPR014923">
    <property type="entry name" value="DUF1802"/>
</dbReference>
<evidence type="ECO:0000313" key="1">
    <source>
        <dbReference type="EMBL" id="TCS79382.1"/>
    </source>
</evidence>
<evidence type="ECO:0008006" key="3">
    <source>
        <dbReference type="Google" id="ProtNLM"/>
    </source>
</evidence>
<accession>A0A4V2URY8</accession>
<dbReference type="RefSeq" id="WP_132770151.1">
    <property type="nucleotide sequence ID" value="NZ_SMAB01000021.1"/>
</dbReference>
<dbReference type="InterPro" id="IPR008307">
    <property type="entry name" value="UCP018957"/>
</dbReference>
<dbReference type="AlphaFoldDB" id="A0A4V2URY8"/>
<gene>
    <name evidence="1" type="ORF">EDD72_1216</name>
</gene>
<protein>
    <recommendedName>
        <fullName evidence="3">DUF1802 family protein</fullName>
    </recommendedName>
</protein>
<dbReference type="EMBL" id="SMAB01000021">
    <property type="protein sequence ID" value="TCS79382.1"/>
    <property type="molecule type" value="Genomic_DNA"/>
</dbReference>